<accession>A0A6M3IK84</accession>
<evidence type="ECO:0000313" key="2">
    <source>
        <dbReference type="EMBL" id="QJA82534.1"/>
    </source>
</evidence>
<dbReference type="EMBL" id="MT141292">
    <property type="protein sequence ID" value="QJA57794.1"/>
    <property type="molecule type" value="Genomic_DNA"/>
</dbReference>
<dbReference type="AlphaFoldDB" id="A0A6M3IK84"/>
<sequence length="132" mass="14411">MSADNYIAVQRQSNGEWAVWMGFASEEPLSEAPRKAQRYQTEGEAMAFAHGWCHGASVVEYGVRVLPPMEVQIPASPGLADALAHRLLKKAPDATEMGGVLDLLRRIDHTLTAVEKSLEEHLDPVQGRPGPP</sequence>
<gene>
    <name evidence="2" type="ORF">MM415A00400_0007</name>
    <name evidence="1" type="ORF">MM415B01564_0010</name>
</gene>
<evidence type="ECO:0000313" key="1">
    <source>
        <dbReference type="EMBL" id="QJA57794.1"/>
    </source>
</evidence>
<proteinExistence type="predicted"/>
<reference evidence="1" key="1">
    <citation type="submission" date="2020-03" db="EMBL/GenBank/DDBJ databases">
        <title>The deep terrestrial virosphere.</title>
        <authorList>
            <person name="Holmfeldt K."/>
            <person name="Nilsson E."/>
            <person name="Simone D."/>
            <person name="Lopez-Fernandez M."/>
            <person name="Wu X."/>
            <person name="de Brujin I."/>
            <person name="Lundin D."/>
            <person name="Andersson A."/>
            <person name="Bertilsson S."/>
            <person name="Dopson M."/>
        </authorList>
    </citation>
    <scope>NUCLEOTIDE SEQUENCE</scope>
    <source>
        <strain evidence="2">MM415A00400</strain>
        <strain evidence="1">MM415B01564</strain>
    </source>
</reference>
<dbReference type="EMBL" id="MT142490">
    <property type="protein sequence ID" value="QJA82534.1"/>
    <property type="molecule type" value="Genomic_DNA"/>
</dbReference>
<protein>
    <submittedName>
        <fullName evidence="1">Uncharacterized protein</fullName>
    </submittedName>
</protein>
<name>A0A6M3IK84_9ZZZZ</name>
<organism evidence="1">
    <name type="scientific">viral metagenome</name>
    <dbReference type="NCBI Taxonomy" id="1070528"/>
    <lineage>
        <taxon>unclassified sequences</taxon>
        <taxon>metagenomes</taxon>
        <taxon>organismal metagenomes</taxon>
    </lineage>
</organism>